<evidence type="ECO:0000256" key="5">
    <source>
        <dbReference type="ARBA" id="ARBA00023136"/>
    </source>
</evidence>
<name>A0AAW0EM81_9TRYP</name>
<dbReference type="PANTHER" id="PTHR30178:SF3">
    <property type="entry name" value="SUCCINATE-ACETATE_PROTON SYMPORTER SATP"/>
    <property type="match status" value="1"/>
</dbReference>
<keyword evidence="5 7" id="KW-0472">Membrane</keyword>
<dbReference type="GO" id="GO:0071422">
    <property type="term" value="P:succinate transmembrane transport"/>
    <property type="evidence" value="ECO:0007669"/>
    <property type="project" value="TreeGrafter"/>
</dbReference>
<dbReference type="InterPro" id="IPR047623">
    <property type="entry name" value="SatP"/>
</dbReference>
<dbReference type="GO" id="GO:0005886">
    <property type="term" value="C:plasma membrane"/>
    <property type="evidence" value="ECO:0007669"/>
    <property type="project" value="TreeGrafter"/>
</dbReference>
<comment type="similarity">
    <text evidence="2">Belongs to the acetate uptake transporter (AceTr) (TC 2.A.96) family.</text>
</comment>
<feature type="region of interest" description="Disordered" evidence="6">
    <location>
        <begin position="72"/>
        <end position="130"/>
    </location>
</feature>
<proteinExistence type="inferred from homology"/>
<dbReference type="NCBIfam" id="NF038013">
    <property type="entry name" value="AceTr_1"/>
    <property type="match status" value="1"/>
</dbReference>
<evidence type="ECO:0000256" key="3">
    <source>
        <dbReference type="ARBA" id="ARBA00022692"/>
    </source>
</evidence>
<evidence type="ECO:0000256" key="7">
    <source>
        <dbReference type="SAM" id="Phobius"/>
    </source>
</evidence>
<dbReference type="Proteomes" id="UP001430356">
    <property type="component" value="Unassembled WGS sequence"/>
</dbReference>
<keyword evidence="3 7" id="KW-0812">Transmembrane</keyword>
<dbReference type="EMBL" id="JAECZO010000050">
    <property type="protein sequence ID" value="KAK7195235.1"/>
    <property type="molecule type" value="Genomic_DNA"/>
</dbReference>
<feature type="transmembrane region" description="Helical" evidence="7">
    <location>
        <begin position="277"/>
        <end position="298"/>
    </location>
</feature>
<evidence type="ECO:0000313" key="9">
    <source>
        <dbReference type="Proteomes" id="UP001430356"/>
    </source>
</evidence>
<comment type="caution">
    <text evidence="8">The sequence shown here is derived from an EMBL/GenBank/DDBJ whole genome shotgun (WGS) entry which is preliminary data.</text>
</comment>
<feature type="transmembrane region" description="Helical" evidence="7">
    <location>
        <begin position="222"/>
        <end position="240"/>
    </location>
</feature>
<dbReference type="GO" id="GO:0015360">
    <property type="term" value="F:acetate:proton symporter activity"/>
    <property type="evidence" value="ECO:0007669"/>
    <property type="project" value="TreeGrafter"/>
</dbReference>
<reference evidence="8 9" key="1">
    <citation type="journal article" date="2021" name="MBio">
        <title>A New Model Trypanosomatid, Novymonas esmeraldas: Genomic Perception of Its 'Candidatus Pandoraea novymonadis' Endosymbiont.</title>
        <authorList>
            <person name="Zakharova A."/>
            <person name="Saura A."/>
            <person name="Butenko A."/>
            <person name="Podesvova L."/>
            <person name="Warmusova S."/>
            <person name="Kostygov A.Y."/>
            <person name="Nenarokova A."/>
            <person name="Lukes J."/>
            <person name="Opperdoes F.R."/>
            <person name="Yurchenko V."/>
        </authorList>
    </citation>
    <scope>NUCLEOTIDE SEQUENCE [LARGE SCALE GENOMIC DNA]</scope>
    <source>
        <strain evidence="8 9">E262AT.01</strain>
    </source>
</reference>
<dbReference type="PANTHER" id="PTHR30178">
    <property type="entry name" value="INNER MEMBRANE PROTEIN YAAH"/>
    <property type="match status" value="1"/>
</dbReference>
<organism evidence="8 9">
    <name type="scientific">Novymonas esmeraldas</name>
    <dbReference type="NCBI Taxonomy" id="1808958"/>
    <lineage>
        <taxon>Eukaryota</taxon>
        <taxon>Discoba</taxon>
        <taxon>Euglenozoa</taxon>
        <taxon>Kinetoplastea</taxon>
        <taxon>Metakinetoplastina</taxon>
        <taxon>Trypanosomatida</taxon>
        <taxon>Trypanosomatidae</taxon>
        <taxon>Novymonas</taxon>
    </lineage>
</organism>
<dbReference type="AlphaFoldDB" id="A0AAW0EM81"/>
<keyword evidence="9" id="KW-1185">Reference proteome</keyword>
<evidence type="ECO:0000256" key="4">
    <source>
        <dbReference type="ARBA" id="ARBA00022989"/>
    </source>
</evidence>
<feature type="transmembrane region" description="Helical" evidence="7">
    <location>
        <begin position="188"/>
        <end position="210"/>
    </location>
</feature>
<feature type="transmembrane region" description="Helical" evidence="7">
    <location>
        <begin position="161"/>
        <end position="181"/>
    </location>
</feature>
<sequence>MADTAHVFSDADGIRTREPAAEAAAAAAVVQPRRRRPRKVVVYYFDSDVEEQREDGVAAAKLSPLPTLAELEDMSHGGQSDSQLPLESGTRADGGRRHHRSAPTAADVMPTPSSQQQQQQQRPISPDNPRIGSPTPIGFFAFGMTTLLYNVHNAKICKLNMATMGLVIMFGGLTQFLCGFFELINMNTLGCTISTTYGAFWMATAVLFLWPENTYVTMGDHTFTGGFFLLWFVFAGTLFASSFRTPFMCMALFFLVPLNFLLQSIGFFADSATVARVAGYEGIVVGALATYLGMAFTLRDVYGRSLLPILFQKKLRYVEW</sequence>
<dbReference type="InterPro" id="IPR000791">
    <property type="entry name" value="Gpr1/Fun34/SatP-like"/>
</dbReference>
<accession>A0AAW0EM81</accession>
<comment type="subcellular location">
    <subcellularLocation>
        <location evidence="1">Membrane</location>
        <topology evidence="1">Multi-pass membrane protein</topology>
    </subcellularLocation>
</comment>
<dbReference type="Pfam" id="PF01184">
    <property type="entry name" value="Gpr1_Fun34_YaaH"/>
    <property type="match status" value="1"/>
</dbReference>
<protein>
    <submittedName>
        <fullName evidence="8">GPR1/FUN34/yaaH family</fullName>
    </submittedName>
</protein>
<keyword evidence="4 7" id="KW-1133">Transmembrane helix</keyword>
<gene>
    <name evidence="8" type="ORF">NESM_000448700</name>
</gene>
<evidence type="ECO:0000256" key="1">
    <source>
        <dbReference type="ARBA" id="ARBA00004141"/>
    </source>
</evidence>
<evidence type="ECO:0000256" key="6">
    <source>
        <dbReference type="SAM" id="MobiDB-lite"/>
    </source>
</evidence>
<evidence type="ECO:0000256" key="2">
    <source>
        <dbReference type="ARBA" id="ARBA00005587"/>
    </source>
</evidence>
<feature type="transmembrane region" description="Helical" evidence="7">
    <location>
        <begin position="247"/>
        <end position="265"/>
    </location>
</feature>
<evidence type="ECO:0000313" key="8">
    <source>
        <dbReference type="EMBL" id="KAK7195235.1"/>
    </source>
</evidence>